<dbReference type="EMBL" id="JAVDQD010000009">
    <property type="protein sequence ID" value="MDR6241602.1"/>
    <property type="molecule type" value="Genomic_DNA"/>
</dbReference>
<reference evidence="1" key="1">
    <citation type="submission" date="2023-07" db="EMBL/GenBank/DDBJ databases">
        <title>Genomic Encyclopedia of Type Strains, Phase IV (KMG-IV): sequencing the most valuable type-strain genomes for metagenomic binning, comparative biology and taxonomic classification.</title>
        <authorList>
            <person name="Goeker M."/>
        </authorList>
    </citation>
    <scope>NUCLEOTIDE SEQUENCE</scope>
    <source>
        <strain evidence="1">DSM 26174</strain>
    </source>
</reference>
<gene>
    <name evidence="1" type="ORF">HNQ88_004689</name>
</gene>
<evidence type="ECO:0000313" key="1">
    <source>
        <dbReference type="EMBL" id="MDR6241602.1"/>
    </source>
</evidence>
<comment type="caution">
    <text evidence="1">The sequence shown here is derived from an EMBL/GenBank/DDBJ whole genome shotgun (WGS) entry which is preliminary data.</text>
</comment>
<organism evidence="1 2">
    <name type="scientific">Aureibacter tunicatorum</name>
    <dbReference type="NCBI Taxonomy" id="866807"/>
    <lineage>
        <taxon>Bacteria</taxon>
        <taxon>Pseudomonadati</taxon>
        <taxon>Bacteroidota</taxon>
        <taxon>Cytophagia</taxon>
        <taxon>Cytophagales</taxon>
        <taxon>Persicobacteraceae</taxon>
        <taxon>Aureibacter</taxon>
    </lineage>
</organism>
<proteinExistence type="predicted"/>
<keyword evidence="2" id="KW-1185">Reference proteome</keyword>
<evidence type="ECO:0000313" key="2">
    <source>
        <dbReference type="Proteomes" id="UP001185092"/>
    </source>
</evidence>
<dbReference type="RefSeq" id="WP_309942527.1">
    <property type="nucleotide sequence ID" value="NZ_AP025307.1"/>
</dbReference>
<dbReference type="Proteomes" id="UP001185092">
    <property type="component" value="Unassembled WGS sequence"/>
</dbReference>
<accession>A0AAE4BV77</accession>
<sequence>MTACNSSNDSEPDLKIEMGRSFYEISPGVYTFMAFTLNKAMQNAEAKIYMNDSLVQTIDLDRTHRDSLSIVHAMPPKYQGQTVNYQILVQSDKNANDILASIFFTANVIGSSEYEFVVNKHLVSTYYDNGISFSEGEIVTRSYIGNLSNSNQYDITLHAERLDNYDFGRVEFTFESIDPNKTLILPIAESLLDINDINDFIRSAYNFSEGTSGTDKLVWRQGTGYDVMLVHDNGDIDVFNLSPDEFRYRFFINHRGIRRK</sequence>
<protein>
    <submittedName>
        <fullName evidence="1">Uncharacterized protein</fullName>
    </submittedName>
</protein>
<dbReference type="AlphaFoldDB" id="A0AAE4BV77"/>
<name>A0AAE4BV77_9BACT</name>